<feature type="region of interest" description="Disordered" evidence="1">
    <location>
        <begin position="74"/>
        <end position="110"/>
    </location>
</feature>
<gene>
    <name evidence="2" type="ORF">PAXRUDRAFT_36815</name>
</gene>
<evidence type="ECO:0000313" key="3">
    <source>
        <dbReference type="Proteomes" id="UP000054538"/>
    </source>
</evidence>
<dbReference type="InParanoid" id="A0A0D0CPL7"/>
<accession>A0A0D0CPL7</accession>
<dbReference type="AlphaFoldDB" id="A0A0D0CPL7"/>
<dbReference type="HOGENOM" id="CLU_871897_0_0_1"/>
<feature type="region of interest" description="Disordered" evidence="1">
    <location>
        <begin position="238"/>
        <end position="270"/>
    </location>
</feature>
<name>A0A0D0CPL7_9AGAM</name>
<reference evidence="2 3" key="1">
    <citation type="submission" date="2014-04" db="EMBL/GenBank/DDBJ databases">
        <authorList>
            <consortium name="DOE Joint Genome Institute"/>
            <person name="Kuo A."/>
            <person name="Kohler A."/>
            <person name="Jargeat P."/>
            <person name="Nagy L.G."/>
            <person name="Floudas D."/>
            <person name="Copeland A."/>
            <person name="Barry K.W."/>
            <person name="Cichocki N."/>
            <person name="Veneault-Fourrey C."/>
            <person name="LaButti K."/>
            <person name="Lindquist E.A."/>
            <person name="Lipzen A."/>
            <person name="Lundell T."/>
            <person name="Morin E."/>
            <person name="Murat C."/>
            <person name="Sun H."/>
            <person name="Tunlid A."/>
            <person name="Henrissat B."/>
            <person name="Grigoriev I.V."/>
            <person name="Hibbett D.S."/>
            <person name="Martin F."/>
            <person name="Nordberg H.P."/>
            <person name="Cantor M.N."/>
            <person name="Hua S.X."/>
        </authorList>
    </citation>
    <scope>NUCLEOTIDE SEQUENCE [LARGE SCALE GENOMIC DNA]</scope>
    <source>
        <strain evidence="2 3">Ve08.2h10</strain>
    </source>
</reference>
<evidence type="ECO:0000256" key="1">
    <source>
        <dbReference type="SAM" id="MobiDB-lite"/>
    </source>
</evidence>
<reference evidence="3" key="2">
    <citation type="submission" date="2015-01" db="EMBL/GenBank/DDBJ databases">
        <title>Evolutionary Origins and Diversification of the Mycorrhizal Mutualists.</title>
        <authorList>
            <consortium name="DOE Joint Genome Institute"/>
            <consortium name="Mycorrhizal Genomics Consortium"/>
            <person name="Kohler A."/>
            <person name="Kuo A."/>
            <person name="Nagy L.G."/>
            <person name="Floudas D."/>
            <person name="Copeland A."/>
            <person name="Barry K.W."/>
            <person name="Cichocki N."/>
            <person name="Veneault-Fourrey C."/>
            <person name="LaButti K."/>
            <person name="Lindquist E.A."/>
            <person name="Lipzen A."/>
            <person name="Lundell T."/>
            <person name="Morin E."/>
            <person name="Murat C."/>
            <person name="Riley R."/>
            <person name="Ohm R."/>
            <person name="Sun H."/>
            <person name="Tunlid A."/>
            <person name="Henrissat B."/>
            <person name="Grigoriev I.V."/>
            <person name="Hibbett D.S."/>
            <person name="Martin F."/>
        </authorList>
    </citation>
    <scope>NUCLEOTIDE SEQUENCE [LARGE SCALE GENOMIC DNA]</scope>
    <source>
        <strain evidence="3">Ve08.2h10</strain>
    </source>
</reference>
<dbReference type="OrthoDB" id="2692005at2759"/>
<organism evidence="2 3">
    <name type="scientific">Paxillus rubicundulus Ve08.2h10</name>
    <dbReference type="NCBI Taxonomy" id="930991"/>
    <lineage>
        <taxon>Eukaryota</taxon>
        <taxon>Fungi</taxon>
        <taxon>Dikarya</taxon>
        <taxon>Basidiomycota</taxon>
        <taxon>Agaricomycotina</taxon>
        <taxon>Agaricomycetes</taxon>
        <taxon>Agaricomycetidae</taxon>
        <taxon>Boletales</taxon>
        <taxon>Paxilineae</taxon>
        <taxon>Paxillaceae</taxon>
        <taxon>Paxillus</taxon>
    </lineage>
</organism>
<feature type="compositionally biased region" description="Pro residues" evidence="1">
    <location>
        <begin position="259"/>
        <end position="270"/>
    </location>
</feature>
<dbReference type="Proteomes" id="UP000054538">
    <property type="component" value="Unassembled WGS sequence"/>
</dbReference>
<protein>
    <submittedName>
        <fullName evidence="2">Uncharacterized protein</fullName>
    </submittedName>
</protein>
<keyword evidence="3" id="KW-1185">Reference proteome</keyword>
<proteinExistence type="predicted"/>
<sequence>MHWVRDELEGWPDIVLIIIILILESQKYCSPQDGLATWKFFSQQDGCLSPTDFISLPATIDKCNEMLTSPPVADSFSNANSPGSTESSHSDSDSTEEPGVTVVTNPEDDAEPFTLEPITIAGHTWCHIKNVQYHVWVKNGDAKINIYDDKKHIGCLYPNILMDGVEPVIRKGLSATKEKLSDLVKAYMSSSDILVNFNWKKIQMGLRVATQLTAKTHYETWYYQSFHGVKHRLEDEEYQPPMGVSTPSEPLVGSGHCKPSPPPSKTPIKL</sequence>
<dbReference type="EMBL" id="KN827072">
    <property type="protein sequence ID" value="KIK77253.1"/>
    <property type="molecule type" value="Genomic_DNA"/>
</dbReference>
<evidence type="ECO:0000313" key="2">
    <source>
        <dbReference type="EMBL" id="KIK77253.1"/>
    </source>
</evidence>